<reference evidence="1" key="2">
    <citation type="journal article" date="2015" name="Fish Shellfish Immunol.">
        <title>Early steps in the European eel (Anguilla anguilla)-Vibrio vulnificus interaction in the gills: Role of the RtxA13 toxin.</title>
        <authorList>
            <person name="Callol A."/>
            <person name="Pajuelo D."/>
            <person name="Ebbesson L."/>
            <person name="Teles M."/>
            <person name="MacKenzie S."/>
            <person name="Amaro C."/>
        </authorList>
    </citation>
    <scope>NUCLEOTIDE SEQUENCE</scope>
</reference>
<protein>
    <submittedName>
        <fullName evidence="1">Uncharacterized protein</fullName>
    </submittedName>
</protein>
<reference evidence="1" key="1">
    <citation type="submission" date="2014-11" db="EMBL/GenBank/DDBJ databases">
        <authorList>
            <person name="Amaro Gonzalez C."/>
        </authorList>
    </citation>
    <scope>NUCLEOTIDE SEQUENCE</scope>
</reference>
<evidence type="ECO:0000313" key="1">
    <source>
        <dbReference type="EMBL" id="JAH18199.1"/>
    </source>
</evidence>
<proteinExistence type="predicted"/>
<sequence>MPLDIKFQFPLMPTLNISAAIKRTIITFSFKTQPTLFKIYGLNFASGYH</sequence>
<accession>A0A0E9QMY5</accession>
<dbReference type="EMBL" id="GBXM01090378">
    <property type="protein sequence ID" value="JAH18199.1"/>
    <property type="molecule type" value="Transcribed_RNA"/>
</dbReference>
<name>A0A0E9QMY5_ANGAN</name>
<organism evidence="1">
    <name type="scientific">Anguilla anguilla</name>
    <name type="common">European freshwater eel</name>
    <name type="synonym">Muraena anguilla</name>
    <dbReference type="NCBI Taxonomy" id="7936"/>
    <lineage>
        <taxon>Eukaryota</taxon>
        <taxon>Metazoa</taxon>
        <taxon>Chordata</taxon>
        <taxon>Craniata</taxon>
        <taxon>Vertebrata</taxon>
        <taxon>Euteleostomi</taxon>
        <taxon>Actinopterygii</taxon>
        <taxon>Neopterygii</taxon>
        <taxon>Teleostei</taxon>
        <taxon>Anguilliformes</taxon>
        <taxon>Anguillidae</taxon>
        <taxon>Anguilla</taxon>
    </lineage>
</organism>
<dbReference type="AlphaFoldDB" id="A0A0E9QMY5"/>